<feature type="compositionally biased region" description="Basic and acidic residues" evidence="1">
    <location>
        <begin position="345"/>
        <end position="361"/>
    </location>
</feature>
<evidence type="ECO:0000313" key="3">
    <source>
        <dbReference type="Proteomes" id="UP000077202"/>
    </source>
</evidence>
<proteinExistence type="predicted"/>
<keyword evidence="3" id="KW-1185">Reference proteome</keyword>
<feature type="compositionally biased region" description="Basic and acidic residues" evidence="1">
    <location>
        <begin position="12"/>
        <end position="43"/>
    </location>
</feature>
<feature type="compositionally biased region" description="Low complexity" evidence="1">
    <location>
        <begin position="912"/>
        <end position="926"/>
    </location>
</feature>
<comment type="caution">
    <text evidence="2">The sequence shown here is derived from an EMBL/GenBank/DDBJ whole genome shotgun (WGS) entry which is preliminary data.</text>
</comment>
<dbReference type="PANTHER" id="PTHR46519:SF2">
    <property type="entry name" value="RING_U-BOX SUPERFAMILY PROTEIN"/>
    <property type="match status" value="1"/>
</dbReference>
<reference evidence="2" key="1">
    <citation type="submission" date="2016-03" db="EMBL/GenBank/DDBJ databases">
        <title>Mechanisms controlling the formation of the plant cell surface in tip-growing cells are functionally conserved among land plants.</title>
        <authorList>
            <person name="Honkanen S."/>
            <person name="Jones V.A."/>
            <person name="Morieri G."/>
            <person name="Champion C."/>
            <person name="Hetherington A.J."/>
            <person name="Kelly S."/>
            <person name="Saint-Marcoux D."/>
            <person name="Proust H."/>
            <person name="Prescott H."/>
            <person name="Dolan L."/>
        </authorList>
    </citation>
    <scope>NUCLEOTIDE SEQUENCE [LARGE SCALE GENOMIC DNA]</scope>
    <source>
        <tissue evidence="2">Whole gametophyte</tissue>
    </source>
</reference>
<accession>A0A176W5V1</accession>
<name>A0A176W5V1_MARPO</name>
<gene>
    <name evidence="2" type="ORF">AXG93_115s1070</name>
</gene>
<feature type="region of interest" description="Disordered" evidence="1">
    <location>
        <begin position="79"/>
        <end position="102"/>
    </location>
</feature>
<feature type="region of interest" description="Disordered" evidence="1">
    <location>
        <begin position="620"/>
        <end position="645"/>
    </location>
</feature>
<protein>
    <submittedName>
        <fullName evidence="2">Uncharacterized protein</fullName>
    </submittedName>
</protein>
<organism evidence="2 3">
    <name type="scientific">Marchantia polymorpha subsp. ruderalis</name>
    <dbReference type="NCBI Taxonomy" id="1480154"/>
    <lineage>
        <taxon>Eukaryota</taxon>
        <taxon>Viridiplantae</taxon>
        <taxon>Streptophyta</taxon>
        <taxon>Embryophyta</taxon>
        <taxon>Marchantiophyta</taxon>
        <taxon>Marchantiopsida</taxon>
        <taxon>Marchantiidae</taxon>
        <taxon>Marchantiales</taxon>
        <taxon>Marchantiaceae</taxon>
        <taxon>Marchantia</taxon>
    </lineage>
</organism>
<feature type="compositionally biased region" description="Polar residues" evidence="1">
    <location>
        <begin position="588"/>
        <end position="600"/>
    </location>
</feature>
<evidence type="ECO:0000256" key="1">
    <source>
        <dbReference type="SAM" id="MobiDB-lite"/>
    </source>
</evidence>
<feature type="region of interest" description="Disordered" evidence="1">
    <location>
        <begin position="330"/>
        <end position="370"/>
    </location>
</feature>
<feature type="region of interest" description="Disordered" evidence="1">
    <location>
        <begin position="1"/>
        <end position="58"/>
    </location>
</feature>
<feature type="compositionally biased region" description="Basic and acidic residues" evidence="1">
    <location>
        <begin position="88"/>
        <end position="102"/>
    </location>
</feature>
<feature type="compositionally biased region" description="Basic and acidic residues" evidence="1">
    <location>
        <begin position="520"/>
        <end position="534"/>
    </location>
</feature>
<feature type="compositionally biased region" description="Basic and acidic residues" evidence="1">
    <location>
        <begin position="488"/>
        <end position="511"/>
    </location>
</feature>
<dbReference type="EMBL" id="LVLJ01001739">
    <property type="protein sequence ID" value="OAE28418.1"/>
    <property type="molecule type" value="Genomic_DNA"/>
</dbReference>
<feature type="region of interest" description="Disordered" evidence="1">
    <location>
        <begin position="452"/>
        <end position="552"/>
    </location>
</feature>
<sequence length="1081" mass="122988">MRTCQHIAPGRTNEEKKGKKERKAKEGRKEGKERKGGLKEAQREGQGAAQRHAQDDEQCCTRSLNRSIARSLAFRGHQFREGGSQESRIGREVGTRNCEREREREREREVNLERKAWTSSTFVKRREEEEEEGFGKVIRLEYRPSNCERLSVRLRERECGRGKGIRERLIWCGEVVEGRLKVAALGVYDPGRGEGGGDWGGKDCVSGGEGGGRRRVGSREAKKGEGVGRCNCICVELSTRIHLIVGVMAAAEAADLEGVREAVGDDEAEMDARIAAIMHLQQLQHKQEVMQLLEAHPVTNADTEFRMQLEELVRDHLNTCMALASCSTSHDNSPHAPTFGPLRGDSSESRHHLLDHSPDQCHHHHHHHHQYLLVDGEEGVDVEEDRLGRQQQLPGESADDLGVSRALLRPQSNILGRWDERQGTEPTLRERQVREAELLALASLHTVSTLDASFLQPPPQPCARNRTDENASVQRPQRPQNSLFQMWRELEGERERERQQLSERPRTRGTESEEVQMWEEFEREHEEADLHRNPQSDGTSAQTEAVISEDNLQRWQDNQDIIGAEMEQSILIEPSRIETTIQDASNNAQVSEMGGNQNETQEVDGERERVRQIVRRWMRESGVADSEAGSNARPSSRTEWLREDERERVREMAREWVRVSNFESRDASPQRQDTPSSSPPRPAPVHQARVDSSSPGDTVPDQRSLDAERQRRMILELLMRSEQERQRELEGLSEHRSVSEFAHRNRLQNLLRGRFLRNGVTADEDRPPSSAAGEIGQLRQRRAVSGLREGFRFRLETIVRGQANPQQNDVQRRRLPNQQVVSTATVPPRVAPRVERPVRRDWPAVGAARRASELQSLEDATAYNMELRELLGRRSVTTMLASEFRDRLDQLIRSFIHRQGRTPQPWNIGRPAQPAANQQEQAQQRQVDGDVRDNAAQAIPIFVPPPPPPPPLPLWLRETQTAAWPRPPMRAGELEWESTSRSLKADVAVLQRGMGELRGMMDTCIQMQLELQRSIRQEVSGALQRMYIGKAIPNEALDGAKWTSVKRGICCICCDKPIDSLLYRLYRLKVAALVMGRTEEM</sequence>
<feature type="compositionally biased region" description="Polar residues" evidence="1">
    <location>
        <begin position="470"/>
        <end position="484"/>
    </location>
</feature>
<feature type="region of interest" description="Disordered" evidence="1">
    <location>
        <begin position="588"/>
        <end position="607"/>
    </location>
</feature>
<evidence type="ECO:0000313" key="2">
    <source>
        <dbReference type="EMBL" id="OAE28418.1"/>
    </source>
</evidence>
<feature type="region of interest" description="Disordered" evidence="1">
    <location>
        <begin position="901"/>
        <end position="930"/>
    </location>
</feature>
<feature type="region of interest" description="Disordered" evidence="1">
    <location>
        <begin position="661"/>
        <end position="707"/>
    </location>
</feature>
<dbReference type="PANTHER" id="PTHR46519">
    <property type="entry name" value="RING/U-BOX SUPERFAMILY PROTEIN"/>
    <property type="match status" value="1"/>
</dbReference>
<dbReference type="AlphaFoldDB" id="A0A176W5V1"/>
<feature type="compositionally biased region" description="Polar residues" evidence="1">
    <location>
        <begin position="628"/>
        <end position="638"/>
    </location>
</feature>
<dbReference type="Proteomes" id="UP000077202">
    <property type="component" value="Unassembled WGS sequence"/>
</dbReference>
<feature type="compositionally biased region" description="Polar residues" evidence="1">
    <location>
        <begin position="535"/>
        <end position="545"/>
    </location>
</feature>